<accession>A0A1E3LYU1</accession>
<dbReference type="OrthoDB" id="7428171at2"/>
<dbReference type="EMBL" id="MDDS01000010">
    <property type="protein sequence ID" value="ODP38921.1"/>
    <property type="molecule type" value="Genomic_DNA"/>
</dbReference>
<evidence type="ECO:0000313" key="2">
    <source>
        <dbReference type="Proteomes" id="UP000094487"/>
    </source>
</evidence>
<proteinExistence type="predicted"/>
<dbReference type="AlphaFoldDB" id="A0A1E3LYU1"/>
<dbReference type="RefSeq" id="WP_069319396.1">
    <property type="nucleotide sequence ID" value="NZ_MDDS01000010.1"/>
</dbReference>
<organism evidence="1 2">
    <name type="scientific">Sphingomonas turrisvirgatae</name>
    <dbReference type="NCBI Taxonomy" id="1888892"/>
    <lineage>
        <taxon>Bacteria</taxon>
        <taxon>Pseudomonadati</taxon>
        <taxon>Pseudomonadota</taxon>
        <taxon>Alphaproteobacteria</taxon>
        <taxon>Sphingomonadales</taxon>
        <taxon>Sphingomonadaceae</taxon>
        <taxon>Sphingomonas</taxon>
    </lineage>
</organism>
<name>A0A1E3LYU1_9SPHN</name>
<reference evidence="1 2" key="1">
    <citation type="submission" date="2016-08" db="EMBL/GenBank/DDBJ databases">
        <title>Draft genome of the agarase producing Sphingomonas sp. MCT13.</title>
        <authorList>
            <person name="D'Andrea M.M."/>
            <person name="Rossolini G.M."/>
            <person name="Thaller M.C."/>
        </authorList>
    </citation>
    <scope>NUCLEOTIDE SEQUENCE [LARGE SCALE GENOMIC DNA]</scope>
    <source>
        <strain evidence="1 2">MCT13</strain>
    </source>
</reference>
<dbReference type="Proteomes" id="UP000094487">
    <property type="component" value="Unassembled WGS sequence"/>
</dbReference>
<gene>
    <name evidence="1" type="ORF">BFL28_12740</name>
</gene>
<sequence>MPIIATIMNSTTGQPIQKMSFGRMPKPWASFNLATGELVKADRVDVGKPAPGKVVVPVSVWITPKG</sequence>
<keyword evidence="2" id="KW-1185">Reference proteome</keyword>
<comment type="caution">
    <text evidence="1">The sequence shown here is derived from an EMBL/GenBank/DDBJ whole genome shotgun (WGS) entry which is preliminary data.</text>
</comment>
<protein>
    <submittedName>
        <fullName evidence="1">Uncharacterized protein</fullName>
    </submittedName>
</protein>
<evidence type="ECO:0000313" key="1">
    <source>
        <dbReference type="EMBL" id="ODP38921.1"/>
    </source>
</evidence>